<keyword evidence="2" id="KW-1185">Reference proteome</keyword>
<dbReference type="RefSeq" id="WP_140587777.1">
    <property type="nucleotide sequence ID" value="NZ_VFRR01000007.1"/>
</dbReference>
<name>A0A501WWP7_9GAMM</name>
<comment type="caution">
    <text evidence="1">The sequence shown here is derived from an EMBL/GenBank/DDBJ whole genome shotgun (WGS) entry which is preliminary data.</text>
</comment>
<evidence type="ECO:0000313" key="1">
    <source>
        <dbReference type="EMBL" id="TPE54133.1"/>
    </source>
</evidence>
<gene>
    <name evidence="1" type="ORF">FJM67_05840</name>
</gene>
<dbReference type="AlphaFoldDB" id="A0A501WWP7"/>
<organism evidence="1 2">
    <name type="scientific">Maribrevibacterium harenarium</name>
    <dbReference type="NCBI Taxonomy" id="2589817"/>
    <lineage>
        <taxon>Bacteria</taxon>
        <taxon>Pseudomonadati</taxon>
        <taxon>Pseudomonadota</taxon>
        <taxon>Gammaproteobacteria</taxon>
        <taxon>Oceanospirillales</taxon>
        <taxon>Oceanospirillaceae</taxon>
        <taxon>Maribrevibacterium</taxon>
    </lineage>
</organism>
<accession>A0A501WWP7</accession>
<dbReference type="Proteomes" id="UP000315901">
    <property type="component" value="Unassembled WGS sequence"/>
</dbReference>
<evidence type="ECO:0000313" key="2">
    <source>
        <dbReference type="Proteomes" id="UP000315901"/>
    </source>
</evidence>
<protein>
    <submittedName>
        <fullName evidence="1">Uncharacterized protein</fullName>
    </submittedName>
</protein>
<reference evidence="1 2" key="1">
    <citation type="submission" date="2019-06" db="EMBL/GenBank/DDBJ databases">
        <title>A novel bacterium of genus Marinomonas, isolated from coastal sand.</title>
        <authorList>
            <person name="Huang H."/>
            <person name="Mo K."/>
            <person name="Hu Y."/>
        </authorList>
    </citation>
    <scope>NUCLEOTIDE SEQUENCE [LARGE SCALE GENOMIC DNA]</scope>
    <source>
        <strain evidence="1 2">HB171799</strain>
    </source>
</reference>
<sequence>MLLNRSKHFCWRGEQWLPVVSAPHYAPDDASVAGKLTALTALSQFDPPFPRLTLHIPPDWCHGDSYPLDATLPVALYPLLAASHASQLVQTEVEQVYFAYAVDVAQQYIRVYALNEKEYLSLTKWRDRGVKLHCEGVTGRYSRAQFGCYRPADRLRQRRQVCHLAGLGLTLCMNLLGGAGLLWLEPIATVPPSAPQYWQADQTADRKTSDLLAISAGLPKNIRLDELLIDAGNGQAELKLASTLESLNTWLQQVEQPDLSVSLNELKEKYYEVAMEIAKP</sequence>
<dbReference type="EMBL" id="VFRR01000007">
    <property type="protein sequence ID" value="TPE54133.1"/>
    <property type="molecule type" value="Genomic_DNA"/>
</dbReference>
<proteinExistence type="predicted"/>